<keyword evidence="6 11" id="KW-0732">Signal</keyword>
<feature type="region of interest" description="Disordered" evidence="9">
    <location>
        <begin position="332"/>
        <end position="482"/>
    </location>
</feature>
<sequence>MLVHPVHRIIIAILLSLALCSAADEIPSNVSNEALYEMVPDCAKDCVDNFIRSEYSPTECTSSSDIMCLCRSKTTSSLTLGEAALSCVMSICPQAIIRKSEAYHICDLVSEALPKTHQTITATVFSDTRTTKTNDAKATDFTTSASTTSSSKYTTPTTSSQTSEITTYDPSSSESRVEPTPTGESDPPPVDSSEDTEKKHDNHISPAAIIGMSVASGLAGSFIIGVAVFFCCKRWRRKHREETAPHSFEIGGAMSEPSDFSNPMPRPPTDGLGLGSSHSLARGNGEMSQRPQTYQTMNTVESASRYSPHFATVSHPGQDREPDDQERIGCAVSSESDWETSPRTQSSQRSVSRLLPDSNAGLYPKPLKWTHRPPSGETLFEEDEGQQAAAVAAAVAALATGTTQNNSPKPADQPKFAGLPANPRAFKKGFNARYYKQESEHPSTLASPFNPNAAVRASPPNNTSVNSQPSESPQTTHPSSTSTLLTAPIMTNQDQNQNRRLSPERPAPQPPLASSSTLPPGSEIVSRPRIVHGNDIKRVQIRGSPRQPSEVVVPYCPDDLWLERNRALAPPRSREPSGELPYPSDLCPGAVHYPDSPKKQAATVSNRVSPTSRNLTPSRRGEDLILRVD</sequence>
<keyword evidence="10" id="KW-0472">Membrane</keyword>
<evidence type="ECO:0000256" key="5">
    <source>
        <dbReference type="ARBA" id="ARBA00022622"/>
    </source>
</evidence>
<evidence type="ECO:0000256" key="3">
    <source>
        <dbReference type="ARBA" id="ARBA00010031"/>
    </source>
</evidence>
<evidence type="ECO:0000256" key="4">
    <source>
        <dbReference type="ARBA" id="ARBA00022525"/>
    </source>
</evidence>
<dbReference type="Pfam" id="PF05730">
    <property type="entry name" value="CFEM"/>
    <property type="match status" value="1"/>
</dbReference>
<feature type="signal peptide" evidence="11">
    <location>
        <begin position="1"/>
        <end position="22"/>
    </location>
</feature>
<keyword evidence="10" id="KW-1133">Transmembrane helix</keyword>
<evidence type="ECO:0000256" key="11">
    <source>
        <dbReference type="SAM" id="SignalP"/>
    </source>
</evidence>
<evidence type="ECO:0000256" key="7">
    <source>
        <dbReference type="ARBA" id="ARBA00023157"/>
    </source>
</evidence>
<feature type="region of interest" description="Disordered" evidence="9">
    <location>
        <begin position="246"/>
        <end position="292"/>
    </location>
</feature>
<evidence type="ECO:0000313" key="14">
    <source>
        <dbReference type="Proteomes" id="UP001149079"/>
    </source>
</evidence>
<dbReference type="GeneID" id="81406366"/>
<evidence type="ECO:0000259" key="12">
    <source>
        <dbReference type="SMART" id="SM00747"/>
    </source>
</evidence>
<keyword evidence="10" id="KW-0812">Transmembrane</keyword>
<dbReference type="Proteomes" id="UP001149079">
    <property type="component" value="Unassembled WGS sequence"/>
</dbReference>
<dbReference type="RefSeq" id="XP_056520792.1">
    <property type="nucleotide sequence ID" value="XM_056667196.1"/>
</dbReference>
<feature type="compositionally biased region" description="Low complexity" evidence="9">
    <location>
        <begin position="145"/>
        <end position="167"/>
    </location>
</feature>
<dbReference type="OrthoDB" id="3946741at2759"/>
<evidence type="ECO:0000256" key="8">
    <source>
        <dbReference type="ARBA" id="ARBA00023288"/>
    </source>
</evidence>
<feature type="domain" description="CFEM" evidence="12">
    <location>
        <begin position="35"/>
        <end position="107"/>
    </location>
</feature>
<dbReference type="GO" id="GO:0098552">
    <property type="term" value="C:side of membrane"/>
    <property type="evidence" value="ECO:0007669"/>
    <property type="project" value="UniProtKB-KW"/>
</dbReference>
<feature type="compositionally biased region" description="Basic and acidic residues" evidence="9">
    <location>
        <begin position="619"/>
        <end position="629"/>
    </location>
</feature>
<gene>
    <name evidence="13" type="ORF">N7515_006452</name>
</gene>
<evidence type="ECO:0000313" key="13">
    <source>
        <dbReference type="EMBL" id="KAJ5130413.1"/>
    </source>
</evidence>
<organism evidence="13 14">
    <name type="scientific">Penicillium bovifimosum</name>
    <dbReference type="NCBI Taxonomy" id="126998"/>
    <lineage>
        <taxon>Eukaryota</taxon>
        <taxon>Fungi</taxon>
        <taxon>Dikarya</taxon>
        <taxon>Ascomycota</taxon>
        <taxon>Pezizomycotina</taxon>
        <taxon>Eurotiomycetes</taxon>
        <taxon>Eurotiomycetidae</taxon>
        <taxon>Eurotiales</taxon>
        <taxon>Aspergillaceae</taxon>
        <taxon>Penicillium</taxon>
    </lineage>
</organism>
<proteinExistence type="inferred from homology"/>
<dbReference type="SMART" id="SM00747">
    <property type="entry name" value="CFEM"/>
    <property type="match status" value="1"/>
</dbReference>
<feature type="compositionally biased region" description="Polar residues" evidence="9">
    <location>
        <begin position="333"/>
        <end position="351"/>
    </location>
</feature>
<feature type="region of interest" description="Disordered" evidence="9">
    <location>
        <begin position="145"/>
        <end position="200"/>
    </location>
</feature>
<dbReference type="InterPro" id="IPR008427">
    <property type="entry name" value="Extracellular_membr_CFEM_dom"/>
</dbReference>
<feature type="region of interest" description="Disordered" evidence="9">
    <location>
        <begin position="569"/>
        <end position="629"/>
    </location>
</feature>
<feature type="compositionally biased region" description="Low complexity" evidence="9">
    <location>
        <begin position="388"/>
        <end position="399"/>
    </location>
</feature>
<keyword evidence="14" id="KW-1185">Reference proteome</keyword>
<evidence type="ECO:0000256" key="1">
    <source>
        <dbReference type="ARBA" id="ARBA00004589"/>
    </source>
</evidence>
<dbReference type="EMBL" id="JAPQKL010000005">
    <property type="protein sequence ID" value="KAJ5130413.1"/>
    <property type="molecule type" value="Genomic_DNA"/>
</dbReference>
<evidence type="ECO:0000256" key="10">
    <source>
        <dbReference type="SAM" id="Phobius"/>
    </source>
</evidence>
<comment type="subcellular location">
    <subcellularLocation>
        <location evidence="1">Membrane</location>
        <topology evidence="1">Lipid-anchor</topology>
        <topology evidence="1">GPI-anchor</topology>
    </subcellularLocation>
    <subcellularLocation>
        <location evidence="2">Secreted</location>
    </subcellularLocation>
</comment>
<feature type="transmembrane region" description="Helical" evidence="10">
    <location>
        <begin position="207"/>
        <end position="232"/>
    </location>
</feature>
<keyword evidence="7" id="KW-1015">Disulfide bond</keyword>
<dbReference type="GO" id="GO:0005576">
    <property type="term" value="C:extracellular region"/>
    <property type="evidence" value="ECO:0007669"/>
    <property type="project" value="UniProtKB-SubCell"/>
</dbReference>
<reference evidence="13" key="1">
    <citation type="submission" date="2022-11" db="EMBL/GenBank/DDBJ databases">
        <authorList>
            <person name="Petersen C."/>
        </authorList>
    </citation>
    <scope>NUCLEOTIDE SEQUENCE</scope>
    <source>
        <strain evidence="13">IBT 22155</strain>
    </source>
</reference>
<feature type="compositionally biased region" description="Low complexity" evidence="9">
    <location>
        <begin position="467"/>
        <end position="482"/>
    </location>
</feature>
<reference evidence="13" key="2">
    <citation type="journal article" date="2023" name="IMA Fungus">
        <title>Comparative genomic study of the Penicillium genus elucidates a diverse pangenome and 15 lateral gene transfer events.</title>
        <authorList>
            <person name="Petersen C."/>
            <person name="Sorensen T."/>
            <person name="Nielsen M.R."/>
            <person name="Sondergaard T.E."/>
            <person name="Sorensen J.L."/>
            <person name="Fitzpatrick D.A."/>
            <person name="Frisvad J.C."/>
            <person name="Nielsen K.L."/>
        </authorList>
    </citation>
    <scope>NUCLEOTIDE SEQUENCE</scope>
    <source>
        <strain evidence="13">IBT 22155</strain>
    </source>
</reference>
<evidence type="ECO:0000256" key="9">
    <source>
        <dbReference type="SAM" id="MobiDB-lite"/>
    </source>
</evidence>
<evidence type="ECO:0000256" key="6">
    <source>
        <dbReference type="ARBA" id="ARBA00022729"/>
    </source>
</evidence>
<feature type="region of interest" description="Disordered" evidence="9">
    <location>
        <begin position="494"/>
        <end position="531"/>
    </location>
</feature>
<keyword evidence="8" id="KW-0449">Lipoprotein</keyword>
<name>A0A9W9KZR9_9EURO</name>
<accession>A0A9W9KZR9</accession>
<protein>
    <recommendedName>
        <fullName evidence="12">CFEM domain-containing protein</fullName>
    </recommendedName>
</protein>
<comment type="caution">
    <text evidence="13">The sequence shown here is derived from an EMBL/GenBank/DDBJ whole genome shotgun (WGS) entry which is preliminary data.</text>
</comment>
<feature type="compositionally biased region" description="Polar residues" evidence="9">
    <location>
        <begin position="602"/>
        <end position="617"/>
    </location>
</feature>
<evidence type="ECO:0000256" key="2">
    <source>
        <dbReference type="ARBA" id="ARBA00004613"/>
    </source>
</evidence>
<dbReference type="AlphaFoldDB" id="A0A9W9KZR9"/>
<keyword evidence="4" id="KW-0964">Secreted</keyword>
<comment type="similarity">
    <text evidence="3">Belongs to the RBT5 family.</text>
</comment>
<feature type="chain" id="PRO_5040971183" description="CFEM domain-containing protein" evidence="11">
    <location>
        <begin position="23"/>
        <end position="629"/>
    </location>
</feature>
<keyword evidence="5" id="KW-0336">GPI-anchor</keyword>
<keyword evidence="5" id="KW-0325">Glycoprotein</keyword>